<comment type="subunit">
    <text evidence="4 11">Homodimer.</text>
</comment>
<dbReference type="PATRIC" id="fig|1590042.3.peg.1344"/>
<organism evidence="12">
    <name type="scientific">Candidatus Berkiella cookevillensis</name>
    <dbReference type="NCBI Taxonomy" id="437022"/>
    <lineage>
        <taxon>Bacteria</taxon>
        <taxon>Pseudomonadati</taxon>
        <taxon>Pseudomonadota</taxon>
        <taxon>Gammaproteobacteria</taxon>
        <taxon>Candidatus Berkiellales</taxon>
        <taxon>Candidatus Berkiellaceae</taxon>
        <taxon>Candidatus Berkiella</taxon>
    </lineage>
</organism>
<feature type="site" description="Important for dimerization" evidence="11">
    <location>
        <position position="177"/>
    </location>
</feature>
<keyword evidence="14" id="KW-1185">Reference proteome</keyword>
<evidence type="ECO:0000256" key="9">
    <source>
        <dbReference type="ARBA" id="ARBA00049102"/>
    </source>
</evidence>
<proteinExistence type="inferred from homology"/>
<feature type="region of interest" description="Important for dimerization" evidence="11">
    <location>
        <begin position="246"/>
        <end position="281"/>
    </location>
</feature>
<feature type="binding site" evidence="11">
    <location>
        <position position="177"/>
    </location>
    <ligand>
        <name>a divalent metal cation</name>
        <dbReference type="ChEBI" id="CHEBI:60240"/>
    </ligand>
</feature>
<gene>
    <name evidence="11 12" type="primary">hemF</name>
    <name evidence="13" type="ORF">CC99x_000120</name>
    <name evidence="12" type="ORF">CC99x_01323</name>
</gene>
<keyword evidence="6 11" id="KW-0560">Oxidoreductase</keyword>
<dbReference type="InterPro" id="IPR036406">
    <property type="entry name" value="Coprogen_oxidase_aer_sf"/>
</dbReference>
<feature type="active site" description="Proton donor" evidence="11">
    <location>
        <position position="108"/>
    </location>
</feature>
<dbReference type="PIRSF" id="PIRSF000166">
    <property type="entry name" value="Coproporphyri_ox"/>
    <property type="match status" value="1"/>
</dbReference>
<evidence type="ECO:0000256" key="10">
    <source>
        <dbReference type="ARBA" id="ARBA00059657"/>
    </source>
</evidence>
<evidence type="ECO:0000256" key="2">
    <source>
        <dbReference type="ARBA" id="ARBA00005168"/>
    </source>
</evidence>
<dbReference type="RefSeq" id="WP_057624427.1">
    <property type="nucleotide sequence ID" value="NZ_LKHV02000001.1"/>
</dbReference>
<reference evidence="13" key="3">
    <citation type="submission" date="2021-06" db="EMBL/GenBank/DDBJ databases">
        <title>Genomic Description and Analysis of Intracellular Bacteria, Candidatus Berkiella cookevillensis and Candidatus Berkiella aquae.</title>
        <authorList>
            <person name="Kidane D.T."/>
            <person name="Mehari Y.T."/>
            <person name="Rice F.C."/>
            <person name="Arivett B.A."/>
            <person name="Farone A.L."/>
            <person name="Berk S.G."/>
            <person name="Farone M.B."/>
        </authorList>
    </citation>
    <scope>NUCLEOTIDE SEQUENCE</scope>
    <source>
        <strain evidence="13">CC99</strain>
    </source>
</reference>
<dbReference type="OrthoDB" id="9777553at2"/>
<dbReference type="GO" id="GO:0046872">
    <property type="term" value="F:metal ion binding"/>
    <property type="evidence" value="ECO:0007669"/>
    <property type="project" value="UniProtKB-KW"/>
</dbReference>
<dbReference type="Pfam" id="PF01218">
    <property type="entry name" value="Coprogen_oxidas"/>
    <property type="match status" value="1"/>
</dbReference>
<evidence type="ECO:0000256" key="8">
    <source>
        <dbReference type="ARBA" id="ARBA00023244"/>
    </source>
</evidence>
<evidence type="ECO:0000313" key="12">
    <source>
        <dbReference type="EMBL" id="KRG18842.1"/>
    </source>
</evidence>
<dbReference type="PROSITE" id="PS01021">
    <property type="entry name" value="COPROGEN_OXIDASE"/>
    <property type="match status" value="1"/>
</dbReference>
<dbReference type="InterPro" id="IPR001260">
    <property type="entry name" value="Coprogen_oxidase_aer"/>
</dbReference>
<evidence type="ECO:0000256" key="7">
    <source>
        <dbReference type="ARBA" id="ARBA00023133"/>
    </source>
</evidence>
<keyword evidence="8 11" id="KW-0627">Porphyrin biosynthesis</keyword>
<dbReference type="EMBL" id="LKHV01000005">
    <property type="protein sequence ID" value="KRG18842.1"/>
    <property type="molecule type" value="Genomic_DNA"/>
</dbReference>
<feature type="binding site" evidence="11">
    <location>
        <position position="98"/>
    </location>
    <ligand>
        <name>a divalent metal cation</name>
        <dbReference type="ChEBI" id="CHEBI:60240"/>
    </ligand>
</feature>
<dbReference type="Proteomes" id="UP000051494">
    <property type="component" value="Unassembled WGS sequence"/>
</dbReference>
<comment type="cofactor">
    <cofactor evidence="11">
        <name>a divalent metal cation</name>
        <dbReference type="ChEBI" id="CHEBI:60240"/>
    </cofactor>
</comment>
<dbReference type="GO" id="GO:0006782">
    <property type="term" value="P:protoporphyrinogen IX biosynthetic process"/>
    <property type="evidence" value="ECO:0007669"/>
    <property type="project" value="UniProtKB-UniRule"/>
</dbReference>
<feature type="binding site" evidence="11">
    <location>
        <begin position="110"/>
        <end position="112"/>
    </location>
    <ligand>
        <name>substrate</name>
    </ligand>
</feature>
<dbReference type="STRING" id="437022.CC99x_01323"/>
<protein>
    <recommendedName>
        <fullName evidence="11">Oxygen-dependent coproporphyrinogen-III oxidase</fullName>
        <shortName evidence="11">CPO</shortName>
        <shortName evidence="11">Coprogen oxidase</shortName>
        <shortName evidence="11">Coproporphyrinogenase</shortName>
        <ecNumber evidence="11">1.3.3.3</ecNumber>
    </recommendedName>
</protein>
<feature type="binding site" evidence="11">
    <location>
        <position position="94"/>
    </location>
    <ligand>
        <name>substrate</name>
    </ligand>
</feature>
<dbReference type="Gene3D" id="3.40.1500.10">
    <property type="entry name" value="Coproporphyrinogen III oxidase, aerobic"/>
    <property type="match status" value="1"/>
</dbReference>
<comment type="pathway">
    <text evidence="2 11">Porphyrin-containing compound metabolism; protoporphyrin-IX biosynthesis; protoporphyrinogen-IX from coproporphyrinogen-III (O2 route): step 1/1.</text>
</comment>
<dbReference type="SUPFAM" id="SSF102886">
    <property type="entry name" value="Coproporphyrinogen III oxidase"/>
    <property type="match status" value="1"/>
</dbReference>
<evidence type="ECO:0000256" key="1">
    <source>
        <dbReference type="ARBA" id="ARBA00004496"/>
    </source>
</evidence>
<dbReference type="PANTHER" id="PTHR10755:SF0">
    <property type="entry name" value="OXYGEN-DEPENDENT COPROPORPHYRINOGEN-III OXIDASE, MITOCHONDRIAL"/>
    <property type="match status" value="1"/>
</dbReference>
<feature type="binding site" evidence="11">
    <location>
        <position position="147"/>
    </location>
    <ligand>
        <name>a divalent metal cation</name>
        <dbReference type="ChEBI" id="CHEBI:60240"/>
    </ligand>
</feature>
<feature type="binding site" evidence="11">
    <location>
        <position position="108"/>
    </location>
    <ligand>
        <name>a divalent metal cation</name>
        <dbReference type="ChEBI" id="CHEBI:60240"/>
    </ligand>
</feature>
<evidence type="ECO:0000256" key="6">
    <source>
        <dbReference type="ARBA" id="ARBA00023002"/>
    </source>
</evidence>
<comment type="catalytic activity">
    <reaction evidence="9 11">
        <text>coproporphyrinogen III + O2 + 2 H(+) = protoporphyrinogen IX + 2 CO2 + 2 H2O</text>
        <dbReference type="Rhea" id="RHEA:18257"/>
        <dbReference type="ChEBI" id="CHEBI:15377"/>
        <dbReference type="ChEBI" id="CHEBI:15378"/>
        <dbReference type="ChEBI" id="CHEBI:15379"/>
        <dbReference type="ChEBI" id="CHEBI:16526"/>
        <dbReference type="ChEBI" id="CHEBI:57307"/>
        <dbReference type="ChEBI" id="CHEBI:57309"/>
        <dbReference type="EC" id="1.3.3.3"/>
    </reaction>
</comment>
<dbReference type="UniPathway" id="UPA00251">
    <property type="reaction ID" value="UER00322"/>
</dbReference>
<keyword evidence="11" id="KW-0479">Metal-binding</keyword>
<dbReference type="HAMAP" id="MF_00333">
    <property type="entry name" value="Coprogen_oxidas"/>
    <property type="match status" value="1"/>
</dbReference>
<dbReference type="GO" id="GO:0042803">
    <property type="term" value="F:protein homodimerization activity"/>
    <property type="evidence" value="ECO:0007669"/>
    <property type="project" value="UniProtKB-UniRule"/>
</dbReference>
<dbReference type="PRINTS" id="PR00073">
    <property type="entry name" value="COPRGNOXDASE"/>
</dbReference>
<evidence type="ECO:0000256" key="11">
    <source>
        <dbReference type="HAMAP-Rule" id="MF_00333"/>
    </source>
</evidence>
<comment type="caution">
    <text evidence="11">Lacks conserved residue(s) required for the propagation of feature annotation.</text>
</comment>
<dbReference type="NCBIfam" id="NF003727">
    <property type="entry name" value="PRK05330.1"/>
    <property type="match status" value="1"/>
</dbReference>
<comment type="subcellular location">
    <subcellularLocation>
        <location evidence="1 11">Cytoplasm</location>
    </subcellularLocation>
</comment>
<keyword evidence="5 11" id="KW-0963">Cytoplasm</keyword>
<reference evidence="13" key="2">
    <citation type="journal article" date="2016" name="Genome Announc.">
        <title>Draft Genome Sequences of Two Novel Amoeba-Resistant Intranuclear Bacteria, 'Candidatus Berkiella cookevillensis' and 'Candidatus Berkiella aquae'.</title>
        <authorList>
            <person name="Mehari Y.T."/>
            <person name="Arivett B.A."/>
            <person name="Farone A.L."/>
            <person name="Gunderson J.H."/>
            <person name="Farone M.B."/>
        </authorList>
    </citation>
    <scope>NUCLEOTIDE SEQUENCE</scope>
    <source>
        <strain evidence="13">CC99</strain>
    </source>
</reference>
<dbReference type="GO" id="GO:0004109">
    <property type="term" value="F:coproporphyrinogen oxidase activity"/>
    <property type="evidence" value="ECO:0007669"/>
    <property type="project" value="UniProtKB-UniRule"/>
</dbReference>
<sequence>MNFEAKISEVKAFLLQFQDQLCKGLEHSEASARFISDGWERVEGGGGRTNVLSGAVIEKGGVNFSHVFGDNLPASASKIRPELANASFDAMGVSSVIHPLNPFVPTAHLNIRLFVAYPKAQAPIWWFGGGFDLTPYYAFEEDCVSWHQVAKSVCEPFGETVYPKYKQWADEYFYLPHRNEHRGIGGLFFDDLNESMWGWDFEKCFAFLQNVGHGFIEAYLPIIQKRQDMPYTAHQREFQAFRRGRYVEFNLVYDRGTLFGLQSKGRTESILMSLPPDVKWGYQWQPEAHTPEAKLADYILQARDWV</sequence>
<dbReference type="InterPro" id="IPR018375">
    <property type="entry name" value="Coprogen_oxidase_CS"/>
</dbReference>
<evidence type="ECO:0000256" key="4">
    <source>
        <dbReference type="ARBA" id="ARBA00011738"/>
    </source>
</evidence>
<comment type="similarity">
    <text evidence="3 11">Belongs to the aerobic coproporphyrinogen-III oxidase family.</text>
</comment>
<name>A0A0Q9YNS9_9GAMM</name>
<dbReference type="PANTHER" id="PTHR10755">
    <property type="entry name" value="COPROPORPHYRINOGEN III OXIDASE, MITOCHONDRIAL"/>
    <property type="match status" value="1"/>
</dbReference>
<dbReference type="AlphaFoldDB" id="A0A0Q9YNS9"/>
<dbReference type="GO" id="GO:0005737">
    <property type="term" value="C:cytoplasm"/>
    <property type="evidence" value="ECO:0007669"/>
    <property type="project" value="UniProtKB-SubCell"/>
</dbReference>
<comment type="function">
    <text evidence="10 11">Involved in the heme biosynthesis. Catalyzes the aerobic oxidative decarboxylation of propionate groups of rings A and B of coproporphyrinogen-III to yield the vinyl groups in protoporphyrinogen-IX.</text>
</comment>
<dbReference type="EC" id="1.3.3.3" evidence="11"/>
<evidence type="ECO:0000256" key="3">
    <source>
        <dbReference type="ARBA" id="ARBA00010644"/>
    </source>
</evidence>
<comment type="caution">
    <text evidence="12">The sequence shown here is derived from an EMBL/GenBank/DDBJ whole genome shotgun (WGS) entry which is preliminary data.</text>
</comment>
<dbReference type="EMBL" id="LKHV02000001">
    <property type="protein sequence ID" value="MCS5707300.1"/>
    <property type="molecule type" value="Genomic_DNA"/>
</dbReference>
<evidence type="ECO:0000313" key="14">
    <source>
        <dbReference type="Proteomes" id="UP000051494"/>
    </source>
</evidence>
<keyword evidence="7 11" id="KW-0350">Heme biosynthesis</keyword>
<evidence type="ECO:0000313" key="13">
    <source>
        <dbReference type="EMBL" id="MCS5707300.1"/>
    </source>
</evidence>
<dbReference type="FunFam" id="3.40.1500.10:FF:000001">
    <property type="entry name" value="Oxygen-dependent coproporphyrinogen-III oxidase"/>
    <property type="match status" value="1"/>
</dbReference>
<accession>A0A0Q9YNS9</accession>
<reference evidence="12" key="1">
    <citation type="submission" date="2015-09" db="EMBL/GenBank/DDBJ databases">
        <title>Draft Genome Sequences of Two Novel Amoeba-resistant Intranuclear Bacteria, Candidatus Berkiella cookevillensis and Candidatus Berkiella aquae.</title>
        <authorList>
            <person name="Mehari Y.T."/>
            <person name="Arivett B.A."/>
            <person name="Farone A.L."/>
            <person name="Gunderson J.H."/>
            <person name="Farone M.B."/>
        </authorList>
    </citation>
    <scope>NUCLEOTIDE SEQUENCE [LARGE SCALE GENOMIC DNA]</scope>
    <source>
        <strain evidence="12">CC99</strain>
    </source>
</reference>
<evidence type="ECO:0000256" key="5">
    <source>
        <dbReference type="ARBA" id="ARBA00022490"/>
    </source>
</evidence>